<dbReference type="Proteomes" id="UP000234891">
    <property type="component" value="Unassembled WGS sequence"/>
</dbReference>
<evidence type="ECO:0000313" key="1">
    <source>
        <dbReference type="EMBL" id="PLT74443.1"/>
    </source>
</evidence>
<proteinExistence type="predicted"/>
<organism evidence="1 2">
    <name type="scientific">Mediterraneibacter gnavus</name>
    <name type="common">Ruminococcus gnavus</name>
    <dbReference type="NCBI Taxonomy" id="33038"/>
    <lineage>
        <taxon>Bacteria</taxon>
        <taxon>Bacillati</taxon>
        <taxon>Bacillota</taxon>
        <taxon>Clostridia</taxon>
        <taxon>Lachnospirales</taxon>
        <taxon>Lachnospiraceae</taxon>
        <taxon>Mediterraneibacter</taxon>
    </lineage>
</organism>
<dbReference type="RefSeq" id="WP_071144004.1">
    <property type="nucleotide sequence ID" value="NZ_NIHS01000003.1"/>
</dbReference>
<protein>
    <submittedName>
        <fullName evidence="1">Uncharacterized protein</fullName>
    </submittedName>
</protein>
<evidence type="ECO:0000313" key="2">
    <source>
        <dbReference type="Proteomes" id="UP000234891"/>
    </source>
</evidence>
<reference evidence="1 2" key="1">
    <citation type="journal article" date="2017" name="Genome Med.">
        <title>A novel Ruminococcus gnavus clade enriched in inflammatory bowel disease patients.</title>
        <authorList>
            <person name="Hall A.B."/>
            <person name="Yassour M."/>
            <person name="Sauk J."/>
            <person name="Garner A."/>
            <person name="Jiang X."/>
            <person name="Arthur T."/>
            <person name="Lagoudas G.K."/>
            <person name="Vatanen T."/>
            <person name="Fornelos N."/>
            <person name="Wilson R."/>
            <person name="Bertha M."/>
            <person name="Cohen M."/>
            <person name="Garber J."/>
            <person name="Khalili H."/>
            <person name="Gevers D."/>
            <person name="Ananthakrishnan A.N."/>
            <person name="Kugathasan S."/>
            <person name="Lander E.S."/>
            <person name="Blainey P."/>
            <person name="Vlamakis H."/>
            <person name="Xavier R.J."/>
            <person name="Huttenhower C."/>
        </authorList>
    </citation>
    <scope>NUCLEOTIDE SEQUENCE [LARGE SCALE GENOMIC DNA]</scope>
    <source>
        <strain evidence="1 2">RJX1124</strain>
    </source>
</reference>
<sequence>MEQIEEKRPDSLKEGEDVWHKKLYDWKKVYQFGAEEHLTTDGEVLNQIRRELLQVCENYFSGTTAYDGYKKKIPHTVKEDYMAGETEILGTAQRLVKKYTQSQKFRYILVKRPWLRRADRRKLQVDLLVGRIRKLEICVKRKDILGMRIFSKEDELDKMLTEVYQKIKELPRTSNSVEGTGNKKRSSWKNQMTLEEFIC</sequence>
<dbReference type="EMBL" id="NIHS01000003">
    <property type="protein sequence ID" value="PLT74443.1"/>
    <property type="molecule type" value="Genomic_DNA"/>
</dbReference>
<comment type="caution">
    <text evidence="1">The sequence shown here is derived from an EMBL/GenBank/DDBJ whole genome shotgun (WGS) entry which is preliminary data.</text>
</comment>
<dbReference type="AlphaFoldDB" id="A0A2N5PH89"/>
<accession>A0A2N5PH89</accession>
<gene>
    <name evidence="1" type="ORF">CDL26_02530</name>
</gene>
<name>A0A2N5PH89_MEDGN</name>